<feature type="domain" description="CBS" evidence="2">
    <location>
        <begin position="103"/>
        <end position="157"/>
    </location>
</feature>
<dbReference type="PANTHER" id="PTHR43080:SF2">
    <property type="entry name" value="CBS DOMAIN-CONTAINING PROTEIN"/>
    <property type="match status" value="1"/>
</dbReference>
<keyword evidence="1" id="KW-0129">CBS domain</keyword>
<dbReference type="Gene3D" id="3.10.580.10">
    <property type="entry name" value="CBS-domain"/>
    <property type="match status" value="1"/>
</dbReference>
<dbReference type="AlphaFoldDB" id="A0A0W8F1Z8"/>
<accession>A0A0W8F1Z8</accession>
<dbReference type="EMBL" id="LNQE01001605">
    <property type="protein sequence ID" value="KUG14919.1"/>
    <property type="molecule type" value="Genomic_DNA"/>
</dbReference>
<dbReference type="InterPro" id="IPR051257">
    <property type="entry name" value="Diverse_CBS-Domain"/>
</dbReference>
<name>A0A0W8F1Z8_9ZZZZ</name>
<sequence length="157" mass="16732">MKVRDIMTKNPVTVSADDPVRTAAGLLRNHRIGGLPVMDQGTLVGVVTESDIISLLDTGKISADLWLPSPLEVIEIPLREIVNWEKTKTALSHIGETRVRNIMSHPVITIDEDADIEEAAGLMLAHKIARLPVVHGGKLTGIVAKADIIRGVGGAGA</sequence>
<evidence type="ECO:0000256" key="1">
    <source>
        <dbReference type="ARBA" id="ARBA00023122"/>
    </source>
</evidence>
<dbReference type="InterPro" id="IPR046342">
    <property type="entry name" value="CBS_dom_sf"/>
</dbReference>
<dbReference type="SUPFAM" id="SSF54631">
    <property type="entry name" value="CBS-domain pair"/>
    <property type="match status" value="1"/>
</dbReference>
<dbReference type="SMART" id="SM00116">
    <property type="entry name" value="CBS"/>
    <property type="match status" value="2"/>
</dbReference>
<dbReference type="Pfam" id="PF00571">
    <property type="entry name" value="CBS"/>
    <property type="match status" value="2"/>
</dbReference>
<dbReference type="InterPro" id="IPR000644">
    <property type="entry name" value="CBS_dom"/>
</dbReference>
<protein>
    <submittedName>
        <fullName evidence="3">Cbs domain</fullName>
    </submittedName>
</protein>
<dbReference type="PROSITE" id="PS51371">
    <property type="entry name" value="CBS"/>
    <property type="match status" value="2"/>
</dbReference>
<dbReference type="CDD" id="cd04586">
    <property type="entry name" value="CBS_pair_BON_assoc"/>
    <property type="match status" value="1"/>
</dbReference>
<proteinExistence type="predicted"/>
<comment type="caution">
    <text evidence="3">The sequence shown here is derived from an EMBL/GenBank/DDBJ whole genome shotgun (WGS) entry which is preliminary data.</text>
</comment>
<feature type="domain" description="CBS" evidence="2">
    <location>
        <begin position="7"/>
        <end position="65"/>
    </location>
</feature>
<dbReference type="PANTHER" id="PTHR43080">
    <property type="entry name" value="CBS DOMAIN-CONTAINING PROTEIN CBSX3, MITOCHONDRIAL"/>
    <property type="match status" value="1"/>
</dbReference>
<evidence type="ECO:0000259" key="2">
    <source>
        <dbReference type="PROSITE" id="PS51371"/>
    </source>
</evidence>
<evidence type="ECO:0000313" key="3">
    <source>
        <dbReference type="EMBL" id="KUG14919.1"/>
    </source>
</evidence>
<gene>
    <name evidence="3" type="ORF">ASZ90_015445</name>
</gene>
<organism evidence="3">
    <name type="scientific">hydrocarbon metagenome</name>
    <dbReference type="NCBI Taxonomy" id="938273"/>
    <lineage>
        <taxon>unclassified sequences</taxon>
        <taxon>metagenomes</taxon>
        <taxon>ecological metagenomes</taxon>
    </lineage>
</organism>
<reference evidence="3" key="1">
    <citation type="journal article" date="2015" name="Proc. Natl. Acad. Sci. U.S.A.">
        <title>Networks of energetic and metabolic interactions define dynamics in microbial communities.</title>
        <authorList>
            <person name="Embree M."/>
            <person name="Liu J.K."/>
            <person name="Al-Bassam M.M."/>
            <person name="Zengler K."/>
        </authorList>
    </citation>
    <scope>NUCLEOTIDE SEQUENCE</scope>
</reference>